<dbReference type="Proteomes" id="UP000095286">
    <property type="component" value="Unplaced"/>
</dbReference>
<dbReference type="WBParaSite" id="RSKR_0000437200.1">
    <property type="protein sequence ID" value="RSKR_0000437200.1"/>
    <property type="gene ID" value="RSKR_0000437200"/>
</dbReference>
<evidence type="ECO:0000313" key="2">
    <source>
        <dbReference type="WBParaSite" id="RSKR_0000437200.1"/>
    </source>
</evidence>
<protein>
    <submittedName>
        <fullName evidence="2">PEST proteolytic signal-containing nuclear protein</fullName>
    </submittedName>
</protein>
<proteinExistence type="predicted"/>
<reference evidence="2" key="1">
    <citation type="submission" date="2016-11" db="UniProtKB">
        <authorList>
            <consortium name="WormBaseParasite"/>
        </authorList>
    </citation>
    <scope>IDENTIFICATION</scope>
    <source>
        <strain evidence="2">KR3021</strain>
    </source>
</reference>
<sequence>MQSKVEIAEKMKQAGHGKAMKVSGMRVNRPHRNSSGDKNADTGSDEELTPEASVLNAIPAMQEPLKKELQDQVMTKNIPVNIPKNENIRVHKMTPVFQPMKQN</sequence>
<evidence type="ECO:0000313" key="1">
    <source>
        <dbReference type="Proteomes" id="UP000095286"/>
    </source>
</evidence>
<organism evidence="1 2">
    <name type="scientific">Rhabditophanes sp. KR3021</name>
    <dbReference type="NCBI Taxonomy" id="114890"/>
    <lineage>
        <taxon>Eukaryota</taxon>
        <taxon>Metazoa</taxon>
        <taxon>Ecdysozoa</taxon>
        <taxon>Nematoda</taxon>
        <taxon>Chromadorea</taxon>
        <taxon>Rhabditida</taxon>
        <taxon>Tylenchina</taxon>
        <taxon>Panagrolaimomorpha</taxon>
        <taxon>Strongyloidoidea</taxon>
        <taxon>Alloionematidae</taxon>
        <taxon>Rhabditophanes</taxon>
    </lineage>
</organism>
<name>A0AC35TTR1_9BILA</name>
<accession>A0AC35TTR1</accession>